<dbReference type="Gene3D" id="3.30.420.10">
    <property type="entry name" value="Ribonuclease H-like superfamily/Ribonuclease H"/>
    <property type="match status" value="1"/>
</dbReference>
<organism evidence="1 2">
    <name type="scientific">Argiope bruennichi</name>
    <name type="common">Wasp spider</name>
    <name type="synonym">Aranea bruennichi</name>
    <dbReference type="NCBI Taxonomy" id="94029"/>
    <lineage>
        <taxon>Eukaryota</taxon>
        <taxon>Metazoa</taxon>
        <taxon>Ecdysozoa</taxon>
        <taxon>Arthropoda</taxon>
        <taxon>Chelicerata</taxon>
        <taxon>Arachnida</taxon>
        <taxon>Araneae</taxon>
        <taxon>Araneomorphae</taxon>
        <taxon>Entelegynae</taxon>
        <taxon>Araneoidea</taxon>
        <taxon>Araneidae</taxon>
        <taxon>Argiope</taxon>
    </lineage>
</organism>
<protein>
    <submittedName>
        <fullName evidence="1">Histone-lysine N-methyltransferase SETMAR like protein</fullName>
    </submittedName>
</protein>
<reference evidence="1" key="1">
    <citation type="journal article" date="2020" name="bioRxiv">
        <title>Chromosome-level reference genome of the European wasp spider Argiope bruennichi: a resource for studies on range expansion and evolutionary adaptation.</title>
        <authorList>
            <person name="Sheffer M.M."/>
            <person name="Hoppe A."/>
            <person name="Krehenwinkel H."/>
            <person name="Uhl G."/>
            <person name="Kuss A.W."/>
            <person name="Jensen L."/>
            <person name="Jensen C."/>
            <person name="Gillespie R.G."/>
            <person name="Hoff K.J."/>
            <person name="Prost S."/>
        </authorList>
    </citation>
    <scope>NUCLEOTIDE SEQUENCE</scope>
</reference>
<name>A0A8T0F6M7_ARGBR</name>
<evidence type="ECO:0000313" key="1">
    <source>
        <dbReference type="EMBL" id="KAF8785885.1"/>
    </source>
</evidence>
<dbReference type="PANTHER" id="PTHR46060:SF3">
    <property type="entry name" value="PROTEIN GVQW3"/>
    <property type="match status" value="1"/>
</dbReference>
<proteinExistence type="predicted"/>
<dbReference type="EMBL" id="JABXBU010000030">
    <property type="protein sequence ID" value="KAF8785885.1"/>
    <property type="molecule type" value="Genomic_DNA"/>
</dbReference>
<reference evidence="1" key="2">
    <citation type="submission" date="2020-06" db="EMBL/GenBank/DDBJ databases">
        <authorList>
            <person name="Sheffer M."/>
        </authorList>
    </citation>
    <scope>NUCLEOTIDE SEQUENCE</scope>
</reference>
<dbReference type="AlphaFoldDB" id="A0A8T0F6M7"/>
<accession>A0A8T0F6M7</accession>
<dbReference type="InterPro" id="IPR036397">
    <property type="entry name" value="RNaseH_sf"/>
</dbReference>
<sequence length="157" mass="18258">MSMTNSGAAGQLSSMMTCWSSAYVYETQEPFPIGITNCKAGNRHKNLLFRKLNARCDCQNALHPNKKYLFQMFRLEMFDHPYYSFDLASSDFHLFRPDHVHLKKHVSGHHFPIHEDLQTTVTRWINSQATDFYDTGLQKSIPHNDNCYNSVGFYVQK</sequence>
<comment type="caution">
    <text evidence="1">The sequence shown here is derived from an EMBL/GenBank/DDBJ whole genome shotgun (WGS) entry which is preliminary data.</text>
</comment>
<dbReference type="PANTHER" id="PTHR46060">
    <property type="entry name" value="MARINER MOS1 TRANSPOSASE-LIKE PROTEIN"/>
    <property type="match status" value="1"/>
</dbReference>
<gene>
    <name evidence="1" type="ORF">HNY73_011382</name>
</gene>
<evidence type="ECO:0000313" key="2">
    <source>
        <dbReference type="Proteomes" id="UP000807504"/>
    </source>
</evidence>
<dbReference type="Proteomes" id="UP000807504">
    <property type="component" value="Unassembled WGS sequence"/>
</dbReference>
<dbReference type="GO" id="GO:0003676">
    <property type="term" value="F:nucleic acid binding"/>
    <property type="evidence" value="ECO:0007669"/>
    <property type="project" value="InterPro"/>
</dbReference>
<keyword evidence="2" id="KW-1185">Reference proteome</keyword>
<dbReference type="InterPro" id="IPR052709">
    <property type="entry name" value="Transposase-MT_Hybrid"/>
</dbReference>